<evidence type="ECO:0000259" key="1">
    <source>
        <dbReference type="Pfam" id="PF01935"/>
    </source>
</evidence>
<gene>
    <name evidence="3" type="primary">traD</name>
    <name evidence="3" type="ORF">GMD42_05340</name>
</gene>
<protein>
    <submittedName>
        <fullName evidence="3">Conjugative transfer system coupling protein TraD</fullName>
    </submittedName>
</protein>
<dbReference type="RefSeq" id="WP_149879577.1">
    <property type="nucleotide sequence ID" value="NZ_DBFMZO010000061.1"/>
</dbReference>
<dbReference type="InterPro" id="IPR022458">
    <property type="entry name" value="Conjugative_coupling_TraG/TraD"/>
</dbReference>
<dbReference type="CDD" id="cd01127">
    <property type="entry name" value="TrwB_TraG_TraD_VirD4"/>
    <property type="match status" value="2"/>
</dbReference>
<evidence type="ECO:0000313" key="4">
    <source>
        <dbReference type="Proteomes" id="UP000462362"/>
    </source>
</evidence>
<proteinExistence type="predicted"/>
<dbReference type="Proteomes" id="UP000462362">
    <property type="component" value="Unassembled WGS sequence"/>
</dbReference>
<evidence type="ECO:0000313" key="3">
    <source>
        <dbReference type="EMBL" id="MTU43052.1"/>
    </source>
</evidence>
<dbReference type="EMBL" id="WNCL01000012">
    <property type="protein sequence ID" value="MTU43052.1"/>
    <property type="molecule type" value="Genomic_DNA"/>
</dbReference>
<dbReference type="SUPFAM" id="SSF52540">
    <property type="entry name" value="P-loop containing nucleoside triphosphate hydrolases"/>
    <property type="match status" value="1"/>
</dbReference>
<dbReference type="InterPro" id="IPR027417">
    <property type="entry name" value="P-loop_NTPase"/>
</dbReference>
<name>A0A6I3S0I2_9BURK</name>
<dbReference type="Pfam" id="PF12696">
    <property type="entry name" value="TraG-D_C"/>
    <property type="match status" value="1"/>
</dbReference>
<sequence length="689" mass="76335">MKFDPTKYERSYRPNFELTQAFWWQQGVFASGIGSLVYLATHGFAVWPVWAATASACAAMSLYRRHQAVQINEKHKKLRGMDLVFTDFEALKEKVFPEYKPGMSYDDIKGTSKAVWLGNGFMWEKDQIQKLTEIVSGNLESLDLQPVGDSSGGFSDKTGEAAKKGLSAIHGLGEETDIYQPLSHISGHTLILGTTGAGKTRLFDLLISQAIMRGESVLIFDPKGDEELEKNAKRACEIVGKPQLFVSVQLKDPKHSAKIDPLANFEETTELASRIKCLMGPGDDDFKKYATAFATSIFEGMTMAGEKPTLNNLYKYVQSGSLPSLVCKIVQQLASQKEDYESNLRIALCTADFPEGISGVNVLKGSMAVSRNKQQAVVMLSDIQKAQYWVAYLRHFLMEDDSRAVRNAASVVSYFEHDQEHLGKMLSSLTAGLTDLTAGEIGTIVNPKSHAPDENFLNLKDLTHGRRVVYIGLNTLQYQVPGRALGAILLSDLAQVAADRYNYSRDMEPLNIFVDECAEIANDPLIALLNKGRGAKFQIYCASQTIADFTTRLESKDKTESALGNFNNMICLRLRSAESMNYFSDNCMKTKINYVMHTQSTSISADNPMTASANSGERLMEEEAELVPPQVLGMLPDLEYFASLSGGKIFKGRLPILSEEKAKLERSAKIGKIGTTFERFAKKCLLIRD</sequence>
<dbReference type="InterPro" id="IPR002789">
    <property type="entry name" value="HerA_central"/>
</dbReference>
<dbReference type="NCBIfam" id="TIGR03743">
    <property type="entry name" value="SXT_TraD"/>
    <property type="match status" value="1"/>
</dbReference>
<dbReference type="PANTHER" id="PTHR30121:SF6">
    <property type="entry name" value="SLR6007 PROTEIN"/>
    <property type="match status" value="1"/>
</dbReference>
<dbReference type="AlphaFoldDB" id="A0A6I3S0I2"/>
<accession>A0A6I3S0I2</accession>
<evidence type="ECO:0000259" key="2">
    <source>
        <dbReference type="Pfam" id="PF12696"/>
    </source>
</evidence>
<dbReference type="InterPro" id="IPR032689">
    <property type="entry name" value="TraG-D_C"/>
</dbReference>
<dbReference type="Pfam" id="PF01935">
    <property type="entry name" value="DUF87"/>
    <property type="match status" value="1"/>
</dbReference>
<dbReference type="InterPro" id="IPR051162">
    <property type="entry name" value="T4SS_component"/>
</dbReference>
<organism evidence="3 4">
    <name type="scientific">Parasutterella excrementihominis</name>
    <dbReference type="NCBI Taxonomy" id="487175"/>
    <lineage>
        <taxon>Bacteria</taxon>
        <taxon>Pseudomonadati</taxon>
        <taxon>Pseudomonadota</taxon>
        <taxon>Betaproteobacteria</taxon>
        <taxon>Burkholderiales</taxon>
        <taxon>Sutterellaceae</taxon>
        <taxon>Parasutterella</taxon>
    </lineage>
</organism>
<feature type="domain" description="Helicase HerA central" evidence="1">
    <location>
        <begin position="184"/>
        <end position="225"/>
    </location>
</feature>
<dbReference type="PANTHER" id="PTHR30121">
    <property type="entry name" value="UNCHARACTERIZED PROTEIN YJGR-RELATED"/>
    <property type="match status" value="1"/>
</dbReference>
<comment type="caution">
    <text evidence="3">The sequence shown here is derived from an EMBL/GenBank/DDBJ whole genome shotgun (WGS) entry which is preliminary data.</text>
</comment>
<reference evidence="3 4" key="1">
    <citation type="journal article" date="2019" name="Nat. Med.">
        <title>A library of human gut bacterial isolates paired with longitudinal multiomics data enables mechanistic microbiome research.</title>
        <authorList>
            <person name="Poyet M."/>
            <person name="Groussin M."/>
            <person name="Gibbons S.M."/>
            <person name="Avila-Pacheco J."/>
            <person name="Jiang X."/>
            <person name="Kearney S.M."/>
            <person name="Perrotta A.R."/>
            <person name="Berdy B."/>
            <person name="Zhao S."/>
            <person name="Lieberman T.D."/>
            <person name="Swanson P.K."/>
            <person name="Smith M."/>
            <person name="Roesemann S."/>
            <person name="Alexander J.E."/>
            <person name="Rich S.A."/>
            <person name="Livny J."/>
            <person name="Vlamakis H."/>
            <person name="Clish C."/>
            <person name="Bullock K."/>
            <person name="Deik A."/>
            <person name="Scott J."/>
            <person name="Pierce K.A."/>
            <person name="Xavier R.J."/>
            <person name="Alm E.J."/>
        </authorList>
    </citation>
    <scope>NUCLEOTIDE SEQUENCE [LARGE SCALE GENOMIC DNA]</scope>
    <source>
        <strain evidence="3 4">BIOML-A2</strain>
    </source>
</reference>
<feature type="domain" description="TraD/TraG TraM recognition site" evidence="2">
    <location>
        <begin position="509"/>
        <end position="636"/>
    </location>
</feature>
<dbReference type="Gene3D" id="3.40.50.300">
    <property type="entry name" value="P-loop containing nucleotide triphosphate hydrolases"/>
    <property type="match status" value="2"/>
</dbReference>